<evidence type="ECO:0008006" key="2">
    <source>
        <dbReference type="Google" id="ProtNLM"/>
    </source>
</evidence>
<sequence length="52" mass="5846">MKSISVRVEDDVHTAIRMALLKRGKTIQGALVPLLERWVEKDCPDVVRDGEA</sequence>
<dbReference type="EMBL" id="LAZR01017603">
    <property type="protein sequence ID" value="KKL99732.1"/>
    <property type="molecule type" value="Genomic_DNA"/>
</dbReference>
<gene>
    <name evidence="1" type="ORF">LCGC14_1811450</name>
</gene>
<dbReference type="AlphaFoldDB" id="A0A0F9JLA6"/>
<dbReference type="SUPFAM" id="SSF47598">
    <property type="entry name" value="Ribbon-helix-helix"/>
    <property type="match status" value="1"/>
</dbReference>
<evidence type="ECO:0000313" key="1">
    <source>
        <dbReference type="EMBL" id="KKL99732.1"/>
    </source>
</evidence>
<proteinExistence type="predicted"/>
<accession>A0A0F9JLA6</accession>
<dbReference type="InterPro" id="IPR010985">
    <property type="entry name" value="Ribbon_hlx_hlx"/>
</dbReference>
<dbReference type="GO" id="GO:0006355">
    <property type="term" value="P:regulation of DNA-templated transcription"/>
    <property type="evidence" value="ECO:0007669"/>
    <property type="project" value="InterPro"/>
</dbReference>
<comment type="caution">
    <text evidence="1">The sequence shown here is derived from an EMBL/GenBank/DDBJ whole genome shotgun (WGS) entry which is preliminary data.</text>
</comment>
<protein>
    <recommendedName>
        <fullName evidence="2">Arc-like DNA binding domain-containing protein</fullName>
    </recommendedName>
</protein>
<reference evidence="1" key="1">
    <citation type="journal article" date="2015" name="Nature">
        <title>Complex archaea that bridge the gap between prokaryotes and eukaryotes.</title>
        <authorList>
            <person name="Spang A."/>
            <person name="Saw J.H."/>
            <person name="Jorgensen S.L."/>
            <person name="Zaremba-Niedzwiedzka K."/>
            <person name="Martijn J."/>
            <person name="Lind A.E."/>
            <person name="van Eijk R."/>
            <person name="Schleper C."/>
            <person name="Guy L."/>
            <person name="Ettema T.J."/>
        </authorList>
    </citation>
    <scope>NUCLEOTIDE SEQUENCE</scope>
</reference>
<name>A0A0F9JLA6_9ZZZZ</name>
<organism evidence="1">
    <name type="scientific">marine sediment metagenome</name>
    <dbReference type="NCBI Taxonomy" id="412755"/>
    <lineage>
        <taxon>unclassified sequences</taxon>
        <taxon>metagenomes</taxon>
        <taxon>ecological metagenomes</taxon>
    </lineage>
</organism>